<evidence type="ECO:0000256" key="4">
    <source>
        <dbReference type="ARBA" id="ARBA00022555"/>
    </source>
</evidence>
<dbReference type="CDD" id="cd01998">
    <property type="entry name" value="MnmA_TRMU-like"/>
    <property type="match status" value="1"/>
</dbReference>
<dbReference type="AlphaFoldDB" id="A4SBE4"/>
<evidence type="ECO:0000256" key="10">
    <source>
        <dbReference type="ARBA" id="ARBA00023157"/>
    </source>
</evidence>
<dbReference type="InterPro" id="IPR046884">
    <property type="entry name" value="MnmA-like_central"/>
</dbReference>
<dbReference type="OrthoDB" id="3685at2759"/>
<dbReference type="SUPFAM" id="SSF52402">
    <property type="entry name" value="Adenine nucleotide alpha hydrolases-like"/>
    <property type="match status" value="1"/>
</dbReference>
<keyword evidence="8" id="KW-0067">ATP-binding</keyword>
<keyword evidence="4" id="KW-0820">tRNA-binding</keyword>
<feature type="domain" description="tRNA-specific 2-thiouridylase MnmA-like C-terminal" evidence="12">
    <location>
        <begin position="307"/>
        <end position="375"/>
    </location>
</feature>
<evidence type="ECO:0000256" key="5">
    <source>
        <dbReference type="ARBA" id="ARBA00022679"/>
    </source>
</evidence>
<dbReference type="KEGG" id="olu:OSTLU_43910"/>
<dbReference type="InterPro" id="IPR004506">
    <property type="entry name" value="MnmA-like"/>
</dbReference>
<evidence type="ECO:0000313" key="14">
    <source>
        <dbReference type="EMBL" id="ABP00919.1"/>
    </source>
</evidence>
<dbReference type="GO" id="GO:0002143">
    <property type="term" value="P:tRNA wobble position uridine thiolation"/>
    <property type="evidence" value="ECO:0007669"/>
    <property type="project" value="TreeGrafter"/>
</dbReference>
<reference evidence="14 15" key="1">
    <citation type="journal article" date="2007" name="Proc. Natl. Acad. Sci. U.S.A.">
        <title>The tiny eukaryote Ostreococcus provides genomic insights into the paradox of plankton speciation.</title>
        <authorList>
            <person name="Palenik B."/>
            <person name="Grimwood J."/>
            <person name="Aerts A."/>
            <person name="Rouze P."/>
            <person name="Salamov A."/>
            <person name="Putnam N."/>
            <person name="Dupont C."/>
            <person name="Jorgensen R."/>
            <person name="Derelle E."/>
            <person name="Rombauts S."/>
            <person name="Zhou K."/>
            <person name="Otillar R."/>
            <person name="Merchant S.S."/>
            <person name="Podell S."/>
            <person name="Gaasterland T."/>
            <person name="Napoli C."/>
            <person name="Gendler K."/>
            <person name="Manuell A."/>
            <person name="Tai V."/>
            <person name="Vallon O."/>
            <person name="Piganeau G."/>
            <person name="Jancek S."/>
            <person name="Heijde M."/>
            <person name="Jabbari K."/>
            <person name="Bowler C."/>
            <person name="Lohr M."/>
            <person name="Robbens S."/>
            <person name="Werner G."/>
            <person name="Dubchak I."/>
            <person name="Pazour G.J."/>
            <person name="Ren Q."/>
            <person name="Paulsen I."/>
            <person name="Delwiche C."/>
            <person name="Schmutz J."/>
            <person name="Rokhsar D."/>
            <person name="Van de Peer Y."/>
            <person name="Moreau H."/>
            <person name="Grigoriev I.V."/>
        </authorList>
    </citation>
    <scope>NUCLEOTIDE SEQUENCE [LARGE SCALE GENOMIC DNA]</scope>
    <source>
        <strain evidence="14 15">CCE9901</strain>
    </source>
</reference>
<evidence type="ECO:0000313" key="15">
    <source>
        <dbReference type="Proteomes" id="UP000001568"/>
    </source>
</evidence>
<dbReference type="Pfam" id="PF03054">
    <property type="entry name" value="tRNA_Me_trans"/>
    <property type="match status" value="1"/>
</dbReference>
<dbReference type="eggNOG" id="KOG2805">
    <property type="taxonomic scope" value="Eukaryota"/>
</dbReference>
<dbReference type="STRING" id="436017.A4SBE4"/>
<evidence type="ECO:0000256" key="3">
    <source>
        <dbReference type="ARBA" id="ARBA00011953"/>
    </source>
</evidence>
<evidence type="ECO:0000256" key="7">
    <source>
        <dbReference type="ARBA" id="ARBA00022741"/>
    </source>
</evidence>
<dbReference type="PANTHER" id="PTHR11933:SF5">
    <property type="entry name" value="MITOCHONDRIAL TRNA-SPECIFIC 2-THIOURIDYLASE 1"/>
    <property type="match status" value="1"/>
</dbReference>
<dbReference type="GeneID" id="5006660"/>
<dbReference type="EMBL" id="CP000600">
    <property type="protein sequence ID" value="ABP00919.1"/>
    <property type="molecule type" value="Genomic_DNA"/>
</dbReference>
<dbReference type="NCBIfam" id="NF001138">
    <property type="entry name" value="PRK00143.1"/>
    <property type="match status" value="1"/>
</dbReference>
<dbReference type="Pfam" id="PF20258">
    <property type="entry name" value="tRNA_Me_trans_C"/>
    <property type="match status" value="1"/>
</dbReference>
<organism evidence="14 15">
    <name type="scientific">Ostreococcus lucimarinus (strain CCE9901)</name>
    <dbReference type="NCBI Taxonomy" id="436017"/>
    <lineage>
        <taxon>Eukaryota</taxon>
        <taxon>Viridiplantae</taxon>
        <taxon>Chlorophyta</taxon>
        <taxon>Mamiellophyceae</taxon>
        <taxon>Mamiellales</taxon>
        <taxon>Bathycoccaceae</taxon>
        <taxon>Ostreococcus</taxon>
    </lineage>
</organism>
<dbReference type="Pfam" id="PF20259">
    <property type="entry name" value="tRNA_Me_trans_M"/>
    <property type="match status" value="1"/>
</dbReference>
<dbReference type="GO" id="GO:0061708">
    <property type="term" value="F:tRNA-5-taurinomethyluridine 2-sulfurtransferase"/>
    <property type="evidence" value="ECO:0007669"/>
    <property type="project" value="UniProtKB-EC"/>
</dbReference>
<comment type="function">
    <text evidence="1">Catalyzes the 2-thiolation of uridine at the wobble position (U34) of mitochondrial tRNA(Lys), tRNA(Glu) and tRNA(Gln). Required for the formation of 5-taurinomethyl-2-thiouridine (tm5s2U) of mitochondrial tRNA(Lys), tRNA(Glu), and tRNA(Gln) at the wobble position. ATP is required to activate the C2 atom of the wobble base.</text>
</comment>
<gene>
    <name evidence="14" type="ORF">OSTLU_43910</name>
</gene>
<evidence type="ECO:0000256" key="2">
    <source>
        <dbReference type="ARBA" id="ARBA00006191"/>
    </source>
</evidence>
<dbReference type="Gene3D" id="3.40.50.620">
    <property type="entry name" value="HUPs"/>
    <property type="match status" value="1"/>
</dbReference>
<dbReference type="EC" id="2.8.1.14" evidence="3"/>
<dbReference type="OMA" id="LFMRNWN"/>
<evidence type="ECO:0000256" key="8">
    <source>
        <dbReference type="ARBA" id="ARBA00022840"/>
    </source>
</evidence>
<evidence type="ECO:0000259" key="13">
    <source>
        <dbReference type="Pfam" id="PF20259"/>
    </source>
</evidence>
<keyword evidence="10" id="KW-1015">Disulfide bond</keyword>
<sequence length="389" mass="42274">MPARSEAATAGAREEYVVGLSGGVDSAVAAWALERCGARATATLMRNWDARDEDAATDCSHRDDLKSARAIAEKLNLRFIESDFTREYWHEVFEPYVEAFESGATPNPDLECNRRVKFGALLRRAMEDLGGRYLATGHYARIDRDVDEGAPPRLLRGIDQTKDQSYFLASVRGEALRSACFPLGAVFKSETREAARILGFDCADRRSSAGICFIGRRPFGEFIGEYITPSEGAFVDAETARPVPGAAPHRGLASYTVGQRAKIGGAPKPWFVVGKNVAANVVYVAKGAEHDALYSTRAALADEFWISNRRPTSDDGSSSVRLLAKTRYASFSSSFVPRVESSPLRATFDRPERAVTPGQALVLYDGDVCLGGGVIEHVGVTEFEARAAS</sequence>
<keyword evidence="9" id="KW-0694">RNA-binding</keyword>
<dbReference type="NCBIfam" id="TIGR00420">
    <property type="entry name" value="trmU"/>
    <property type="match status" value="1"/>
</dbReference>
<feature type="domain" description="tRNA-specific 2-thiouridylase MnmA-like central" evidence="13">
    <location>
        <begin position="221"/>
        <end position="286"/>
    </location>
</feature>
<evidence type="ECO:0000256" key="1">
    <source>
        <dbReference type="ARBA" id="ARBA00003986"/>
    </source>
</evidence>
<dbReference type="HOGENOM" id="CLU_035188_1_0_1"/>
<dbReference type="Proteomes" id="UP000001568">
    <property type="component" value="Chromosome 20"/>
</dbReference>
<dbReference type="InterPro" id="IPR023382">
    <property type="entry name" value="MnmA-like_central_sf"/>
</dbReference>
<evidence type="ECO:0000256" key="11">
    <source>
        <dbReference type="ARBA" id="ARBA00049564"/>
    </source>
</evidence>
<keyword evidence="5" id="KW-0808">Transferase</keyword>
<dbReference type="RefSeq" id="XP_001422602.1">
    <property type="nucleotide sequence ID" value="XM_001422565.1"/>
</dbReference>
<comment type="catalytic activity">
    <reaction evidence="11">
        <text>5-taurinomethyluridine(34) in tRNA + S-sulfanyl-L-cysteinyl-[protein] + AH2 + ATP = 5-taurinomethyl-2-thiouridine(34) in tRNA + L-cysteinyl-[protein] + A + AMP + diphosphate + H(+)</text>
        <dbReference type="Rhea" id="RHEA:47040"/>
        <dbReference type="Rhea" id="RHEA-COMP:10131"/>
        <dbReference type="Rhea" id="RHEA-COMP:11726"/>
        <dbReference type="Rhea" id="RHEA-COMP:11732"/>
        <dbReference type="Rhea" id="RHEA-COMP:11733"/>
        <dbReference type="ChEBI" id="CHEBI:13193"/>
        <dbReference type="ChEBI" id="CHEBI:15378"/>
        <dbReference type="ChEBI" id="CHEBI:17499"/>
        <dbReference type="ChEBI" id="CHEBI:29950"/>
        <dbReference type="ChEBI" id="CHEBI:30616"/>
        <dbReference type="ChEBI" id="CHEBI:33019"/>
        <dbReference type="ChEBI" id="CHEBI:61963"/>
        <dbReference type="ChEBI" id="CHEBI:87171"/>
        <dbReference type="ChEBI" id="CHEBI:87172"/>
        <dbReference type="ChEBI" id="CHEBI:456215"/>
        <dbReference type="EC" id="2.8.1.14"/>
    </reaction>
</comment>
<evidence type="ECO:0000259" key="12">
    <source>
        <dbReference type="Pfam" id="PF20258"/>
    </source>
</evidence>
<dbReference type="GO" id="GO:0000049">
    <property type="term" value="F:tRNA binding"/>
    <property type="evidence" value="ECO:0007669"/>
    <property type="project" value="UniProtKB-KW"/>
</dbReference>
<dbReference type="PANTHER" id="PTHR11933">
    <property type="entry name" value="TRNA 5-METHYLAMINOMETHYL-2-THIOURIDYLATE -METHYLTRANSFERASE"/>
    <property type="match status" value="1"/>
</dbReference>
<dbReference type="GO" id="GO:0005524">
    <property type="term" value="F:ATP binding"/>
    <property type="evidence" value="ECO:0007669"/>
    <property type="project" value="UniProtKB-KW"/>
</dbReference>
<dbReference type="InterPro" id="IPR046885">
    <property type="entry name" value="MnmA-like_C"/>
</dbReference>
<keyword evidence="15" id="KW-1185">Reference proteome</keyword>
<accession>A4SBE4</accession>
<evidence type="ECO:0000256" key="6">
    <source>
        <dbReference type="ARBA" id="ARBA00022694"/>
    </source>
</evidence>
<evidence type="ECO:0000256" key="9">
    <source>
        <dbReference type="ARBA" id="ARBA00022884"/>
    </source>
</evidence>
<comment type="similarity">
    <text evidence="2">Belongs to the MnmA/TRMU family.</text>
</comment>
<proteinExistence type="inferred from homology"/>
<name>A4SBE4_OSTLU</name>
<keyword evidence="7" id="KW-0547">Nucleotide-binding</keyword>
<dbReference type="Gene3D" id="2.30.30.280">
    <property type="entry name" value="Adenine nucleotide alpha hydrolases-like domains"/>
    <property type="match status" value="1"/>
</dbReference>
<dbReference type="InterPro" id="IPR014729">
    <property type="entry name" value="Rossmann-like_a/b/a_fold"/>
</dbReference>
<keyword evidence="6" id="KW-0819">tRNA processing</keyword>
<protein>
    <recommendedName>
        <fullName evidence="3">tRNA-5-taurinomethyluridine 2-sulfurtransferase</fullName>
        <ecNumber evidence="3">2.8.1.14</ecNumber>
    </recommendedName>
</protein>
<dbReference type="Gramene" id="ABP00919">
    <property type="protein sequence ID" value="ABP00919"/>
    <property type="gene ID" value="OSTLU_43910"/>
</dbReference>
<dbReference type="Gene3D" id="2.40.30.10">
    <property type="entry name" value="Translation factors"/>
    <property type="match status" value="1"/>
</dbReference>